<dbReference type="PRINTS" id="PR00722">
    <property type="entry name" value="CHYMOTRYPSIN"/>
</dbReference>
<evidence type="ECO:0000256" key="15">
    <source>
        <dbReference type="RuleBase" id="RU363034"/>
    </source>
</evidence>
<dbReference type="Proteomes" id="UP000759131">
    <property type="component" value="Unassembled WGS sequence"/>
</dbReference>
<dbReference type="InterPro" id="IPR033116">
    <property type="entry name" value="TRYPSIN_SER"/>
</dbReference>
<dbReference type="Gene3D" id="3.30.420.10">
    <property type="entry name" value="Ribonuclease H-like superfamily/Ribonuclease H"/>
    <property type="match status" value="1"/>
</dbReference>
<evidence type="ECO:0000259" key="16">
    <source>
        <dbReference type="PROSITE" id="PS50240"/>
    </source>
</evidence>
<dbReference type="InterPro" id="IPR001254">
    <property type="entry name" value="Trypsin_dom"/>
</dbReference>
<keyword evidence="5" id="KW-0540">Nuclease</keyword>
<evidence type="ECO:0000256" key="11">
    <source>
        <dbReference type="ARBA" id="ARBA00023180"/>
    </source>
</evidence>
<evidence type="ECO:0000256" key="3">
    <source>
        <dbReference type="ARBA" id="ARBA00022525"/>
    </source>
</evidence>
<dbReference type="GO" id="GO:0071039">
    <property type="term" value="P:nuclear polyadenylation-dependent CUT catabolic process"/>
    <property type="evidence" value="ECO:0007669"/>
    <property type="project" value="TreeGrafter"/>
</dbReference>
<name>A0A7R9KDY0_9ACAR</name>
<dbReference type="GO" id="GO:0071051">
    <property type="term" value="P:poly(A)-dependent snoRNA 3'-end processing"/>
    <property type="evidence" value="ECO:0007669"/>
    <property type="project" value="TreeGrafter"/>
</dbReference>
<organism evidence="18">
    <name type="scientific">Medioppia subpectinata</name>
    <dbReference type="NCBI Taxonomy" id="1979941"/>
    <lineage>
        <taxon>Eukaryota</taxon>
        <taxon>Metazoa</taxon>
        <taxon>Ecdysozoa</taxon>
        <taxon>Arthropoda</taxon>
        <taxon>Chelicerata</taxon>
        <taxon>Arachnida</taxon>
        <taxon>Acari</taxon>
        <taxon>Acariformes</taxon>
        <taxon>Sarcoptiformes</taxon>
        <taxon>Oribatida</taxon>
        <taxon>Brachypylina</taxon>
        <taxon>Oppioidea</taxon>
        <taxon>Oppiidae</taxon>
        <taxon>Medioppia</taxon>
    </lineage>
</organism>
<comment type="subcellular location">
    <subcellularLocation>
        <location evidence="1">Nucleus</location>
    </subcellularLocation>
    <subcellularLocation>
        <location evidence="2">Secreted</location>
    </subcellularLocation>
</comment>
<dbReference type="InterPro" id="IPR001314">
    <property type="entry name" value="Peptidase_S1A"/>
</dbReference>
<evidence type="ECO:0008006" key="20">
    <source>
        <dbReference type="Google" id="ProtNLM"/>
    </source>
</evidence>
<dbReference type="Pfam" id="PF01612">
    <property type="entry name" value="DNA_pol_A_exo1"/>
    <property type="match status" value="1"/>
</dbReference>
<dbReference type="GO" id="GO:0071038">
    <property type="term" value="P:TRAMP-dependent tRNA surveillance pathway"/>
    <property type="evidence" value="ECO:0007669"/>
    <property type="project" value="TreeGrafter"/>
</dbReference>
<dbReference type="SMART" id="SM00341">
    <property type="entry name" value="HRDC"/>
    <property type="match status" value="1"/>
</dbReference>
<evidence type="ECO:0000256" key="13">
    <source>
        <dbReference type="ARBA" id="ARBA00024195"/>
    </source>
</evidence>
<evidence type="ECO:0000256" key="5">
    <source>
        <dbReference type="ARBA" id="ARBA00022722"/>
    </source>
</evidence>
<dbReference type="PROSITE" id="PS50967">
    <property type="entry name" value="HRDC"/>
    <property type="match status" value="1"/>
</dbReference>
<dbReference type="GO" id="GO:0000166">
    <property type="term" value="F:nucleotide binding"/>
    <property type="evidence" value="ECO:0007669"/>
    <property type="project" value="InterPro"/>
</dbReference>
<comment type="similarity">
    <text evidence="13">Belongs to the peptidase S1 family. CLIP subfamily.</text>
</comment>
<dbReference type="GO" id="GO:0071037">
    <property type="term" value="P:nuclear polyadenylation-dependent snRNA catabolic process"/>
    <property type="evidence" value="ECO:0007669"/>
    <property type="project" value="TreeGrafter"/>
</dbReference>
<dbReference type="SUPFAM" id="SSF50494">
    <property type="entry name" value="Trypsin-like serine proteases"/>
    <property type="match status" value="1"/>
</dbReference>
<dbReference type="InterPro" id="IPR044876">
    <property type="entry name" value="HRDC_dom_sf"/>
</dbReference>
<feature type="domain" description="HRDC" evidence="17">
    <location>
        <begin position="681"/>
        <end position="761"/>
    </location>
</feature>
<dbReference type="Pfam" id="PF00089">
    <property type="entry name" value="Trypsin"/>
    <property type="match status" value="1"/>
</dbReference>
<evidence type="ECO:0000313" key="18">
    <source>
        <dbReference type="EMBL" id="CAD7621342.1"/>
    </source>
</evidence>
<dbReference type="GO" id="GO:0005730">
    <property type="term" value="C:nucleolus"/>
    <property type="evidence" value="ECO:0007669"/>
    <property type="project" value="TreeGrafter"/>
</dbReference>
<evidence type="ECO:0000313" key="19">
    <source>
        <dbReference type="Proteomes" id="UP000759131"/>
    </source>
</evidence>
<dbReference type="GO" id="GO:0004252">
    <property type="term" value="F:serine-type endopeptidase activity"/>
    <property type="evidence" value="ECO:0007669"/>
    <property type="project" value="InterPro"/>
</dbReference>
<dbReference type="PANTHER" id="PTHR12124:SF47">
    <property type="entry name" value="EXOSOME COMPONENT 10"/>
    <property type="match status" value="1"/>
</dbReference>
<dbReference type="InterPro" id="IPR009003">
    <property type="entry name" value="Peptidase_S1_PA"/>
</dbReference>
<dbReference type="InterPro" id="IPR010997">
    <property type="entry name" value="HRDC-like_sf"/>
</dbReference>
<keyword evidence="19" id="KW-1185">Reference proteome</keyword>
<dbReference type="CDD" id="cd00190">
    <property type="entry name" value="Tryp_SPc"/>
    <property type="match status" value="1"/>
</dbReference>
<keyword evidence="15" id="KW-0645">Protease</keyword>
<evidence type="ECO:0000256" key="1">
    <source>
        <dbReference type="ARBA" id="ARBA00004123"/>
    </source>
</evidence>
<dbReference type="InterPro" id="IPR012337">
    <property type="entry name" value="RNaseH-like_sf"/>
</dbReference>
<keyword evidence="9" id="KW-0269">Exonuclease</keyword>
<dbReference type="InterPro" id="IPR045092">
    <property type="entry name" value="Rrp6-like"/>
</dbReference>
<dbReference type="PROSITE" id="PS00134">
    <property type="entry name" value="TRYPSIN_HIS"/>
    <property type="match status" value="1"/>
</dbReference>
<evidence type="ECO:0000256" key="10">
    <source>
        <dbReference type="ARBA" id="ARBA00023157"/>
    </source>
</evidence>
<dbReference type="SMART" id="SM00020">
    <property type="entry name" value="Tryp_SPc"/>
    <property type="match status" value="1"/>
</dbReference>
<evidence type="ECO:0000256" key="12">
    <source>
        <dbReference type="ARBA" id="ARBA00023242"/>
    </source>
</evidence>
<dbReference type="GO" id="GO:0006508">
    <property type="term" value="P:proteolysis"/>
    <property type="evidence" value="ECO:0007669"/>
    <property type="project" value="UniProtKB-KW"/>
</dbReference>
<keyword evidence="6" id="KW-0732">Signal</keyword>
<accession>A0A7R9KDY0</accession>
<keyword evidence="8" id="KW-0271">Exosome</keyword>
<dbReference type="Pfam" id="PF08066">
    <property type="entry name" value="PMC2NT"/>
    <property type="match status" value="1"/>
</dbReference>
<dbReference type="Gene3D" id="2.40.10.10">
    <property type="entry name" value="Trypsin-like serine proteases"/>
    <property type="match status" value="1"/>
</dbReference>
<comment type="similarity">
    <text evidence="14">Belongs to the exosome component 10/RRP6 family.</text>
</comment>
<evidence type="ECO:0000256" key="2">
    <source>
        <dbReference type="ARBA" id="ARBA00004613"/>
    </source>
</evidence>
<dbReference type="PROSITE" id="PS00135">
    <property type="entry name" value="TRYPSIN_SER"/>
    <property type="match status" value="1"/>
</dbReference>
<dbReference type="InterPro" id="IPR002121">
    <property type="entry name" value="HRDC_dom"/>
</dbReference>
<dbReference type="GO" id="GO:0003727">
    <property type="term" value="F:single-stranded RNA binding"/>
    <property type="evidence" value="ECO:0007669"/>
    <property type="project" value="TreeGrafter"/>
</dbReference>
<dbReference type="EMBL" id="OC855149">
    <property type="protein sequence ID" value="CAD7621342.1"/>
    <property type="molecule type" value="Genomic_DNA"/>
</dbReference>
<dbReference type="InterPro" id="IPR043504">
    <property type="entry name" value="Peptidase_S1_PA_chymotrypsin"/>
</dbReference>
<dbReference type="InterPro" id="IPR049559">
    <property type="entry name" value="Rrp6p-like_exo"/>
</dbReference>
<evidence type="ECO:0000256" key="6">
    <source>
        <dbReference type="ARBA" id="ARBA00022729"/>
    </source>
</evidence>
<keyword evidence="15" id="KW-0720">Serine protease</keyword>
<dbReference type="InterPro" id="IPR036397">
    <property type="entry name" value="RNaseH_sf"/>
</dbReference>
<dbReference type="InterPro" id="IPR012588">
    <property type="entry name" value="Exosome-assoc_fac_Rrp6_N"/>
</dbReference>
<dbReference type="GO" id="GO:0000467">
    <property type="term" value="P:exonucleolytic trimming to generate mature 3'-end of 5.8S rRNA from tricistronic rRNA transcript (SSU-rRNA, 5.8S rRNA, LSU-rRNA)"/>
    <property type="evidence" value="ECO:0007669"/>
    <property type="project" value="InterPro"/>
</dbReference>
<keyword evidence="10" id="KW-1015">Disulfide bond</keyword>
<dbReference type="GO" id="GO:0071040">
    <property type="term" value="P:nuclear polyadenylation-dependent antisense transcript catabolic process"/>
    <property type="evidence" value="ECO:0007669"/>
    <property type="project" value="TreeGrafter"/>
</dbReference>
<evidence type="ECO:0000256" key="8">
    <source>
        <dbReference type="ARBA" id="ARBA00022835"/>
    </source>
</evidence>
<dbReference type="SMART" id="SM00474">
    <property type="entry name" value="35EXOc"/>
    <property type="match status" value="1"/>
</dbReference>
<dbReference type="GO" id="GO:0071036">
    <property type="term" value="P:nuclear polyadenylation-dependent snoRNA catabolic process"/>
    <property type="evidence" value="ECO:0007669"/>
    <property type="project" value="TreeGrafter"/>
</dbReference>
<dbReference type="FunFam" id="2.40.10.10:FF:000028">
    <property type="entry name" value="Serine protease easter"/>
    <property type="match status" value="1"/>
</dbReference>
<dbReference type="GO" id="GO:0000175">
    <property type="term" value="F:3'-5'-RNA exonuclease activity"/>
    <property type="evidence" value="ECO:0007669"/>
    <property type="project" value="InterPro"/>
</dbReference>
<dbReference type="InterPro" id="IPR018114">
    <property type="entry name" value="TRYPSIN_HIS"/>
</dbReference>
<feature type="domain" description="Peptidase S1" evidence="16">
    <location>
        <begin position="19"/>
        <end position="283"/>
    </location>
</feature>
<dbReference type="GO" id="GO:0000176">
    <property type="term" value="C:nuclear exosome (RNase complex)"/>
    <property type="evidence" value="ECO:0007669"/>
    <property type="project" value="InterPro"/>
</dbReference>
<dbReference type="PROSITE" id="PS50240">
    <property type="entry name" value="TRYPSIN_DOM"/>
    <property type="match status" value="1"/>
</dbReference>
<gene>
    <name evidence="18" type="ORF">OSB1V03_LOCUS1814</name>
</gene>
<dbReference type="FunFam" id="2.40.10.10:FF:000054">
    <property type="entry name" value="Complement C1r subcomponent"/>
    <property type="match status" value="1"/>
</dbReference>
<keyword evidence="4" id="KW-0698">rRNA processing</keyword>
<proteinExistence type="inferred from homology"/>
<protein>
    <recommendedName>
        <fullName evidence="20">Exosome component 10</fullName>
    </recommendedName>
</protein>
<dbReference type="GO" id="GO:0071035">
    <property type="term" value="P:nuclear polyadenylation-dependent rRNA catabolic process"/>
    <property type="evidence" value="ECO:0007669"/>
    <property type="project" value="TreeGrafter"/>
</dbReference>
<dbReference type="Gene3D" id="1.10.150.80">
    <property type="entry name" value="HRDC domain"/>
    <property type="match status" value="1"/>
</dbReference>
<dbReference type="Pfam" id="PF00570">
    <property type="entry name" value="HRDC"/>
    <property type="match status" value="1"/>
</dbReference>
<reference evidence="18" key="1">
    <citation type="submission" date="2020-11" db="EMBL/GenBank/DDBJ databases">
        <authorList>
            <person name="Tran Van P."/>
        </authorList>
    </citation>
    <scope>NUCLEOTIDE SEQUENCE</scope>
</reference>
<dbReference type="OrthoDB" id="2250022at2759"/>
<dbReference type="GO" id="GO:0005576">
    <property type="term" value="C:extracellular region"/>
    <property type="evidence" value="ECO:0007669"/>
    <property type="project" value="UniProtKB-SubCell"/>
</dbReference>
<keyword evidence="11" id="KW-0325">Glycoprotein</keyword>
<dbReference type="GO" id="GO:0071044">
    <property type="term" value="P:histone mRNA catabolic process"/>
    <property type="evidence" value="ECO:0007669"/>
    <property type="project" value="TreeGrafter"/>
</dbReference>
<dbReference type="EMBL" id="CAJPIZ010000574">
    <property type="protein sequence ID" value="CAG2101772.1"/>
    <property type="molecule type" value="Genomic_DNA"/>
</dbReference>
<evidence type="ECO:0000259" key="17">
    <source>
        <dbReference type="PROSITE" id="PS50967"/>
    </source>
</evidence>
<dbReference type="SUPFAM" id="SSF53098">
    <property type="entry name" value="Ribonuclease H-like"/>
    <property type="match status" value="1"/>
</dbReference>
<evidence type="ECO:0000256" key="9">
    <source>
        <dbReference type="ARBA" id="ARBA00022839"/>
    </source>
</evidence>
<evidence type="ECO:0000256" key="7">
    <source>
        <dbReference type="ARBA" id="ARBA00022801"/>
    </source>
</evidence>
<evidence type="ECO:0000256" key="4">
    <source>
        <dbReference type="ARBA" id="ARBA00022552"/>
    </source>
</evidence>
<evidence type="ECO:0000256" key="14">
    <source>
        <dbReference type="ARBA" id="ARBA00043957"/>
    </source>
</evidence>
<dbReference type="AlphaFoldDB" id="A0A7R9KDY0"/>
<dbReference type="CDD" id="cd06147">
    <property type="entry name" value="Rrp6p_like_exo"/>
    <property type="match status" value="1"/>
</dbReference>
<dbReference type="InterPro" id="IPR002562">
    <property type="entry name" value="3'-5'_exonuclease_dom"/>
</dbReference>
<keyword evidence="3" id="KW-0964">Secreted</keyword>
<dbReference type="SUPFAM" id="SSF47819">
    <property type="entry name" value="HRDC-like"/>
    <property type="match status" value="1"/>
</dbReference>
<dbReference type="FunFam" id="1.10.150.80:FF:000001">
    <property type="entry name" value="Putative exosome component 10"/>
    <property type="match status" value="1"/>
</dbReference>
<dbReference type="PANTHER" id="PTHR12124">
    <property type="entry name" value="POLYMYOSITIS/SCLERODERMA AUTOANTIGEN-RELATED"/>
    <property type="match status" value="1"/>
</dbReference>
<keyword evidence="12" id="KW-0539">Nucleus</keyword>
<keyword evidence="7 15" id="KW-0378">Hydrolase</keyword>
<sequence length="889" mass="102346">MVRIGCGERPAELLRSSRIVGGVDAYYGEAPWQALLKEAKFFGFWKFNKCGAVLVSHNWVITAAHCNTGLFGSLQVVFGEYNLKNPEMIETGSTVVENPPVVRRAKRVIIHPKYNHMTLENDLALIELDSDVEYERHIQPICLPEKDTDFVGSEAYVSGWGVMSYAEKNIPEVLQIVKVPIVSNEKCEQMYRKTKYHFVARDTIVCAGYAIGGKDSCEGDSGGPLAVRYGPEGRWTLVGIVSNEHEMSSDIEMDSICKQMQEKALNATKCSLAIRSWDHNYLNTSHKFNQILKHENNECLEMLSSLIQNEYKGKRIEKMVVDEDKSDLITELNDNIFDKIGNYLDEALGLKQKEADLVLATVGADNKTSVNSCTTSSWNRHIIRAKRGVNCKLLSAKVVERSQMRFKDKIDNSNHPFVPIIKEKANSIRPLAILPEKTELGFDSYSHPYEVEIEKFEPKEHFLQIEIPEFPKPLSETPFKYITTIEDLIELCKDLKTCDVIAVDLEHHSYRTFQGFTCLMQISTKSCDYVIDTIELRSEMNLLNEVFHGADMDVVWLQRDFGIYIVNLFDTFHASKLLDFSHLSLSFLLKHYCNLEADKQFQLADWRIRPLTPELLKYAREDTHYLIFIYIQMKNQLIAAGNNEKNLLKAVFERSKNKYEKPLHNSESYRSLLKKCKVNFNSRQMFALKELYDWRDRMARNEDESTGYVLPNHMLLHMAEVLPREQQGILASCNPVPPLVKQQLNEIHLIILKARDRPVTKSDEKVTKQSNIDRFANRVIDLDEQIDSKHDKFAADSDINTKPLIEQFEDKEFCELQESANEEPLKKCSQFIDFFNNKTQPIRCKTVENISSSFISQFERYNLTIGRQNDIKPEENGKIADKVMKKLKK</sequence>